<dbReference type="AlphaFoldDB" id="A0A6A6DUR7"/>
<dbReference type="Proteomes" id="UP000800200">
    <property type="component" value="Unassembled WGS sequence"/>
</dbReference>
<dbReference type="OrthoDB" id="3921271at2759"/>
<proteinExistence type="predicted"/>
<gene>
    <name evidence="1" type="ORF">K469DRAFT_463980</name>
</gene>
<keyword evidence="2" id="KW-1185">Reference proteome</keyword>
<sequence length="63" mass="6646">DARFECEVHSDCMIKNRGNCCGYYPVCANTDAVFTKKDACPNGGASICGFPAITSCGCQKGLC</sequence>
<dbReference type="EMBL" id="ML994642">
    <property type="protein sequence ID" value="KAF2183437.1"/>
    <property type="molecule type" value="Genomic_DNA"/>
</dbReference>
<feature type="non-terminal residue" evidence="1">
    <location>
        <position position="1"/>
    </location>
</feature>
<protein>
    <submittedName>
        <fullName evidence="1">Uncharacterized protein</fullName>
    </submittedName>
</protein>
<organism evidence="1 2">
    <name type="scientific">Zopfia rhizophila CBS 207.26</name>
    <dbReference type="NCBI Taxonomy" id="1314779"/>
    <lineage>
        <taxon>Eukaryota</taxon>
        <taxon>Fungi</taxon>
        <taxon>Dikarya</taxon>
        <taxon>Ascomycota</taxon>
        <taxon>Pezizomycotina</taxon>
        <taxon>Dothideomycetes</taxon>
        <taxon>Dothideomycetes incertae sedis</taxon>
        <taxon>Zopfiaceae</taxon>
        <taxon>Zopfia</taxon>
    </lineage>
</organism>
<evidence type="ECO:0000313" key="1">
    <source>
        <dbReference type="EMBL" id="KAF2183437.1"/>
    </source>
</evidence>
<feature type="non-terminal residue" evidence="1">
    <location>
        <position position="63"/>
    </location>
</feature>
<name>A0A6A6DUR7_9PEZI</name>
<evidence type="ECO:0000313" key="2">
    <source>
        <dbReference type="Proteomes" id="UP000800200"/>
    </source>
</evidence>
<accession>A0A6A6DUR7</accession>
<reference evidence="1" key="1">
    <citation type="journal article" date="2020" name="Stud. Mycol.">
        <title>101 Dothideomycetes genomes: a test case for predicting lifestyles and emergence of pathogens.</title>
        <authorList>
            <person name="Haridas S."/>
            <person name="Albert R."/>
            <person name="Binder M."/>
            <person name="Bloem J."/>
            <person name="Labutti K."/>
            <person name="Salamov A."/>
            <person name="Andreopoulos B."/>
            <person name="Baker S."/>
            <person name="Barry K."/>
            <person name="Bills G."/>
            <person name="Bluhm B."/>
            <person name="Cannon C."/>
            <person name="Castanera R."/>
            <person name="Culley D."/>
            <person name="Daum C."/>
            <person name="Ezra D."/>
            <person name="Gonzalez J."/>
            <person name="Henrissat B."/>
            <person name="Kuo A."/>
            <person name="Liang C."/>
            <person name="Lipzen A."/>
            <person name="Lutzoni F."/>
            <person name="Magnuson J."/>
            <person name="Mondo S."/>
            <person name="Nolan M."/>
            <person name="Ohm R."/>
            <person name="Pangilinan J."/>
            <person name="Park H.-J."/>
            <person name="Ramirez L."/>
            <person name="Alfaro M."/>
            <person name="Sun H."/>
            <person name="Tritt A."/>
            <person name="Yoshinaga Y."/>
            <person name="Zwiers L.-H."/>
            <person name="Turgeon B."/>
            <person name="Goodwin S."/>
            <person name="Spatafora J."/>
            <person name="Crous P."/>
            <person name="Grigoriev I."/>
        </authorList>
    </citation>
    <scope>NUCLEOTIDE SEQUENCE</scope>
    <source>
        <strain evidence="1">CBS 207.26</strain>
    </source>
</reference>